<keyword evidence="7" id="KW-1185">Reference proteome</keyword>
<name>A0A6A1VF94_9ROSI</name>
<evidence type="ECO:0000313" key="6">
    <source>
        <dbReference type="EMBL" id="KAB1211549.1"/>
    </source>
</evidence>
<dbReference type="GO" id="GO:0098662">
    <property type="term" value="P:inorganic cation transmembrane transport"/>
    <property type="evidence" value="ECO:0007669"/>
    <property type="project" value="TreeGrafter"/>
</dbReference>
<dbReference type="InterPro" id="IPR057291">
    <property type="entry name" value="CHX17_2nd"/>
</dbReference>
<reference evidence="6 7" key="1">
    <citation type="journal article" date="2019" name="Plant Biotechnol. J.">
        <title>The red bayberry genome and genetic basis of sex determination.</title>
        <authorList>
            <person name="Jia H.M."/>
            <person name="Jia H.J."/>
            <person name="Cai Q.L."/>
            <person name="Wang Y."/>
            <person name="Zhao H.B."/>
            <person name="Yang W.F."/>
            <person name="Wang G.Y."/>
            <person name="Li Y.H."/>
            <person name="Zhan D.L."/>
            <person name="Shen Y.T."/>
            <person name="Niu Q.F."/>
            <person name="Chang L."/>
            <person name="Qiu J."/>
            <person name="Zhao L."/>
            <person name="Xie H.B."/>
            <person name="Fu W.Y."/>
            <person name="Jin J."/>
            <person name="Li X.W."/>
            <person name="Jiao Y."/>
            <person name="Zhou C.C."/>
            <person name="Tu T."/>
            <person name="Chai C.Y."/>
            <person name="Gao J.L."/>
            <person name="Fan L.J."/>
            <person name="van de Weg E."/>
            <person name="Wang J.Y."/>
            <person name="Gao Z.S."/>
        </authorList>
    </citation>
    <scope>NUCLEOTIDE SEQUENCE [LARGE SCALE GENOMIC DNA]</scope>
    <source>
        <tissue evidence="6">Leaves</tissue>
    </source>
</reference>
<evidence type="ECO:0000259" key="5">
    <source>
        <dbReference type="Pfam" id="PF23256"/>
    </source>
</evidence>
<evidence type="ECO:0000256" key="1">
    <source>
        <dbReference type="ARBA" id="ARBA00022448"/>
    </source>
</evidence>
<keyword evidence="1" id="KW-0813">Transport</keyword>
<gene>
    <name evidence="6" type="ORF">CJ030_MR6G013291</name>
</gene>
<dbReference type="PANTHER" id="PTHR32468">
    <property type="entry name" value="CATION/H + ANTIPORTER"/>
    <property type="match status" value="1"/>
</dbReference>
<dbReference type="OrthoDB" id="2687058at2759"/>
<dbReference type="EMBL" id="RXIC02000024">
    <property type="protein sequence ID" value="KAB1211549.1"/>
    <property type="molecule type" value="Genomic_DNA"/>
</dbReference>
<keyword evidence="4" id="KW-0406">Ion transport</keyword>
<evidence type="ECO:0000256" key="4">
    <source>
        <dbReference type="ARBA" id="ARBA00023065"/>
    </source>
</evidence>
<keyword evidence="3" id="KW-0630">Potassium</keyword>
<evidence type="ECO:0000256" key="3">
    <source>
        <dbReference type="ARBA" id="ARBA00022958"/>
    </source>
</evidence>
<dbReference type="GO" id="GO:0012505">
    <property type="term" value="C:endomembrane system"/>
    <property type="evidence" value="ECO:0007669"/>
    <property type="project" value="TreeGrafter"/>
</dbReference>
<proteinExistence type="predicted"/>
<feature type="domain" description="Cation/H(+) antiporter central" evidence="5">
    <location>
        <begin position="35"/>
        <end position="165"/>
    </location>
</feature>
<accession>A0A6A1VF94</accession>
<dbReference type="AlphaFoldDB" id="A0A6A1VF94"/>
<dbReference type="GO" id="GO:0006813">
    <property type="term" value="P:potassium ion transport"/>
    <property type="evidence" value="ECO:0007669"/>
    <property type="project" value="UniProtKB-KW"/>
</dbReference>
<sequence length="269" mass="29941">MSAIFDSIPWPSSTRNVLDIIDLLKVSHTTKISPLTIFALHFIGLTGRSSAMFIVHSTRKFGAHNPSRAQADSNLIINALEAFENDNHLVIVQPLTAMSPYRTMHEDICSLAKDRRVALILLPFQKHPTVDGRMEDKNVAYRGINLNVLANAPCSMGIFIDRELARALRLGGPNDIVHCRFALLFIGGPDDRKALAYAWRMASHLEISLTVVRFLPGENVVDIEPGLMDEGHKMLSNIADSERKTAINEDCINLFRLETKSAESVNARQ</sequence>
<dbReference type="InterPro" id="IPR050794">
    <property type="entry name" value="CPA2_transporter"/>
</dbReference>
<keyword evidence="2" id="KW-0633">Potassium transport</keyword>
<organism evidence="6 7">
    <name type="scientific">Morella rubra</name>
    <name type="common">Chinese bayberry</name>
    <dbReference type="NCBI Taxonomy" id="262757"/>
    <lineage>
        <taxon>Eukaryota</taxon>
        <taxon>Viridiplantae</taxon>
        <taxon>Streptophyta</taxon>
        <taxon>Embryophyta</taxon>
        <taxon>Tracheophyta</taxon>
        <taxon>Spermatophyta</taxon>
        <taxon>Magnoliopsida</taxon>
        <taxon>eudicotyledons</taxon>
        <taxon>Gunneridae</taxon>
        <taxon>Pentapetalae</taxon>
        <taxon>rosids</taxon>
        <taxon>fabids</taxon>
        <taxon>Fagales</taxon>
        <taxon>Myricaceae</taxon>
        <taxon>Morella</taxon>
    </lineage>
</organism>
<protein>
    <submittedName>
        <fullName evidence="6">Cation/H(+) antiporter 15</fullName>
    </submittedName>
</protein>
<dbReference type="Proteomes" id="UP000516437">
    <property type="component" value="Chromosome 6"/>
</dbReference>
<evidence type="ECO:0000256" key="2">
    <source>
        <dbReference type="ARBA" id="ARBA00022538"/>
    </source>
</evidence>
<comment type="caution">
    <text evidence="6">The sequence shown here is derived from an EMBL/GenBank/DDBJ whole genome shotgun (WGS) entry which is preliminary data.</text>
</comment>
<dbReference type="GO" id="GO:0006885">
    <property type="term" value="P:regulation of pH"/>
    <property type="evidence" value="ECO:0007669"/>
    <property type="project" value="TreeGrafter"/>
</dbReference>
<dbReference type="PANTHER" id="PTHR32468:SF26">
    <property type="entry name" value="CATION_H(+) ANTIPORTER 15"/>
    <property type="match status" value="1"/>
</dbReference>
<dbReference type="Pfam" id="PF23256">
    <property type="entry name" value="CHX17_2nd"/>
    <property type="match status" value="1"/>
</dbReference>
<evidence type="ECO:0000313" key="7">
    <source>
        <dbReference type="Proteomes" id="UP000516437"/>
    </source>
</evidence>